<feature type="transmembrane region" description="Helical" evidence="1">
    <location>
        <begin position="703"/>
        <end position="725"/>
    </location>
</feature>
<feature type="transmembrane region" description="Helical" evidence="1">
    <location>
        <begin position="205"/>
        <end position="231"/>
    </location>
</feature>
<gene>
    <name evidence="2" type="ORF">M409DRAFT_26575</name>
</gene>
<evidence type="ECO:0000256" key="1">
    <source>
        <dbReference type="SAM" id="Phobius"/>
    </source>
</evidence>
<reference evidence="2" key="1">
    <citation type="journal article" date="2020" name="Stud. Mycol.">
        <title>101 Dothideomycetes genomes: a test case for predicting lifestyles and emergence of pathogens.</title>
        <authorList>
            <person name="Haridas S."/>
            <person name="Albert R."/>
            <person name="Binder M."/>
            <person name="Bloem J."/>
            <person name="Labutti K."/>
            <person name="Salamov A."/>
            <person name="Andreopoulos B."/>
            <person name="Baker S."/>
            <person name="Barry K."/>
            <person name="Bills G."/>
            <person name="Bluhm B."/>
            <person name="Cannon C."/>
            <person name="Castanera R."/>
            <person name="Culley D."/>
            <person name="Daum C."/>
            <person name="Ezra D."/>
            <person name="Gonzalez J."/>
            <person name="Henrissat B."/>
            <person name="Kuo A."/>
            <person name="Liang C."/>
            <person name="Lipzen A."/>
            <person name="Lutzoni F."/>
            <person name="Magnuson J."/>
            <person name="Mondo S."/>
            <person name="Nolan M."/>
            <person name="Ohm R."/>
            <person name="Pangilinan J."/>
            <person name="Park H.-J."/>
            <person name="Ramirez L."/>
            <person name="Alfaro M."/>
            <person name="Sun H."/>
            <person name="Tritt A."/>
            <person name="Yoshinaga Y."/>
            <person name="Zwiers L.-H."/>
            <person name="Turgeon B."/>
            <person name="Goodwin S."/>
            <person name="Spatafora J."/>
            <person name="Crous P."/>
            <person name="Grigoriev I."/>
        </authorList>
    </citation>
    <scope>NUCLEOTIDE SEQUENCE</scope>
    <source>
        <strain evidence="2">ATCC 36951</strain>
    </source>
</reference>
<feature type="transmembrane region" description="Helical" evidence="1">
    <location>
        <begin position="139"/>
        <end position="157"/>
    </location>
</feature>
<proteinExistence type="predicted"/>
<keyword evidence="3" id="KW-1185">Reference proteome</keyword>
<protein>
    <submittedName>
        <fullName evidence="2">Uncharacterized protein</fullName>
    </submittedName>
</protein>
<accession>A0A6A6C7X8</accession>
<keyword evidence="1" id="KW-0812">Transmembrane</keyword>
<dbReference type="OrthoDB" id="3630721at2759"/>
<evidence type="ECO:0000313" key="3">
    <source>
        <dbReference type="Proteomes" id="UP000799537"/>
    </source>
</evidence>
<dbReference type="Proteomes" id="UP000799537">
    <property type="component" value="Unassembled WGS sequence"/>
</dbReference>
<name>A0A6A6C7X8_ZASCE</name>
<sequence length="783" mass="87693">MTALPFKPHFSDNTAYVGVPSYGDEPSPGLSDDYYKQGHAPPQQIDLQHHPQITGHRSWWKTLLTQGFSALWLAPVGVLLYLNLHGHVIGASAWCPGGKCYPQMFDSVSSVPQVLAAEHDHDTHNLLGALQLVAKALEVWFILIASWLVYLITMFLAGRKSGLPIAYITRPVEFSELAGVLDPLLWRTLPKPFRKDGPKKARLRVWIFVGFTVGLGLLCNLMGPATAVLVLPTLQWRDTEKVEPYTLVSIDSASAPVVGTYAYYSAPYCTEELWSNGNYSCTYNPWATAMDSWIQSYMSSQGAWNGIAQQDMVSFAFNSTSWTYDDGSVSDYLYWAPSRIMMRYLSVDYLSIQNMSWGIPKNEFAFPQYYDSFIPLNNTVQLNVEREGPIFGVAANMWLGYDNKTFWDSQIDDNRAVRCWNDYNVGNTPLARDIMTGNYTKCVQWGSGWGYDYQTTGFTIEGMYKSWADVFGPDLKFDIWNSARAAFLPNGTMPDGFPVDCLPVGEVVDTSLNCDWDKFFAVDEKSAMATRSSMVNTIQISANMEPADGHPTTIDLMFDFVTYVNYTSYSLDPSPQSNPLIQVTTPDLPMSGKAIEVSPAWTIAAWSVDIDGLIRANRSSTLSILQAFDTLWETDYYNSVDPLLASYPTIDYIGLLPIIQTLSLLEFTMDNTTATKVDADHPQFHRSARINVWAYGMSSRTSWLGVAVALLGVLTVVFQTLLGVIDRRRYRSPTELLVAALEHSPSEEFHGKSHDERAIARTPFTVRDHAHGHASSFKFERSV</sequence>
<dbReference type="RefSeq" id="XP_033664020.1">
    <property type="nucleotide sequence ID" value="XM_033808170.1"/>
</dbReference>
<dbReference type="AlphaFoldDB" id="A0A6A6C7X8"/>
<evidence type="ECO:0000313" key="2">
    <source>
        <dbReference type="EMBL" id="KAF2163131.1"/>
    </source>
</evidence>
<keyword evidence="1" id="KW-1133">Transmembrane helix</keyword>
<keyword evidence="1" id="KW-0472">Membrane</keyword>
<organism evidence="2 3">
    <name type="scientific">Zasmidium cellare ATCC 36951</name>
    <dbReference type="NCBI Taxonomy" id="1080233"/>
    <lineage>
        <taxon>Eukaryota</taxon>
        <taxon>Fungi</taxon>
        <taxon>Dikarya</taxon>
        <taxon>Ascomycota</taxon>
        <taxon>Pezizomycotina</taxon>
        <taxon>Dothideomycetes</taxon>
        <taxon>Dothideomycetidae</taxon>
        <taxon>Mycosphaerellales</taxon>
        <taxon>Mycosphaerellaceae</taxon>
        <taxon>Zasmidium</taxon>
    </lineage>
</organism>
<dbReference type="EMBL" id="ML993610">
    <property type="protein sequence ID" value="KAF2163131.1"/>
    <property type="molecule type" value="Genomic_DNA"/>
</dbReference>
<feature type="transmembrane region" description="Helical" evidence="1">
    <location>
        <begin position="63"/>
        <end position="82"/>
    </location>
</feature>
<dbReference type="GeneID" id="54561442"/>